<keyword evidence="3" id="KW-0378">Hydrolase</keyword>
<comment type="similarity">
    <text evidence="1">Belongs to the peptidase S1C family.</text>
</comment>
<organism evidence="7 8">
    <name type="scientific">Neolewinella aurantiaca</name>
    <dbReference type="NCBI Taxonomy" id="2602767"/>
    <lineage>
        <taxon>Bacteria</taxon>
        <taxon>Pseudomonadati</taxon>
        <taxon>Bacteroidota</taxon>
        <taxon>Saprospiria</taxon>
        <taxon>Saprospirales</taxon>
        <taxon>Lewinellaceae</taxon>
        <taxon>Neolewinella</taxon>
    </lineage>
</organism>
<dbReference type="InterPro" id="IPR009003">
    <property type="entry name" value="Peptidase_S1_PA"/>
</dbReference>
<keyword evidence="2 7" id="KW-0645">Protease</keyword>
<protein>
    <submittedName>
        <fullName evidence="7">Trypsin-like serine protease</fullName>
    </submittedName>
</protein>
<dbReference type="Pfam" id="PF13365">
    <property type="entry name" value="Trypsin_2"/>
    <property type="match status" value="1"/>
</dbReference>
<dbReference type="GO" id="GO:0006508">
    <property type="term" value="P:proteolysis"/>
    <property type="evidence" value="ECO:0007669"/>
    <property type="project" value="UniProtKB-KW"/>
</dbReference>
<dbReference type="FunFam" id="2.40.10.10:FF:000001">
    <property type="entry name" value="Periplasmic serine protease DegS"/>
    <property type="match status" value="1"/>
</dbReference>
<evidence type="ECO:0000256" key="2">
    <source>
        <dbReference type="ARBA" id="ARBA00022670"/>
    </source>
</evidence>
<keyword evidence="8" id="KW-1185">Reference proteome</keyword>
<feature type="signal peptide" evidence="5">
    <location>
        <begin position="1"/>
        <end position="20"/>
    </location>
</feature>
<keyword evidence="4" id="KW-0720">Serine protease</keyword>
<dbReference type="InterPro" id="IPR001478">
    <property type="entry name" value="PDZ"/>
</dbReference>
<dbReference type="InterPro" id="IPR001940">
    <property type="entry name" value="Peptidase_S1C"/>
</dbReference>
<evidence type="ECO:0000259" key="6">
    <source>
        <dbReference type="PROSITE" id="PS50106"/>
    </source>
</evidence>
<evidence type="ECO:0000313" key="7">
    <source>
        <dbReference type="EMBL" id="TXF90166.1"/>
    </source>
</evidence>
<dbReference type="AlphaFoldDB" id="A0A5C7FJZ6"/>
<dbReference type="GO" id="GO:0004252">
    <property type="term" value="F:serine-type endopeptidase activity"/>
    <property type="evidence" value="ECO:0007669"/>
    <property type="project" value="InterPro"/>
</dbReference>
<accession>A0A5C7FJZ6</accession>
<evidence type="ECO:0000256" key="5">
    <source>
        <dbReference type="SAM" id="SignalP"/>
    </source>
</evidence>
<dbReference type="Pfam" id="PF13180">
    <property type="entry name" value="PDZ_2"/>
    <property type="match status" value="1"/>
</dbReference>
<dbReference type="PRINTS" id="PR00834">
    <property type="entry name" value="PROTEASES2C"/>
</dbReference>
<gene>
    <name evidence="7" type="ORF">FUA23_07985</name>
</gene>
<reference evidence="7 8" key="1">
    <citation type="submission" date="2019-08" db="EMBL/GenBank/DDBJ databases">
        <title>Lewinella sp. strain SSH13 Genome sequencing and assembly.</title>
        <authorList>
            <person name="Kim I."/>
        </authorList>
    </citation>
    <scope>NUCLEOTIDE SEQUENCE [LARGE SCALE GENOMIC DNA]</scope>
    <source>
        <strain evidence="7 8">SSH13</strain>
    </source>
</reference>
<evidence type="ECO:0000313" key="8">
    <source>
        <dbReference type="Proteomes" id="UP000321907"/>
    </source>
</evidence>
<sequence length="385" mass="41007">MPVKATNFLFSLLIVVAAFAAGRYAFPTSSAPAAAPEEIAVKTTETPVVSRADSPVAGSISAEDALAYTPSELHTIRLFENASPSVCYITTKTQRRSFWTRDVSEVPAGSGSGFVWDNQGHIITNYHVIRDASRAIVTLANGEDYDAKLVGIAKEKDLAVLRIEAPAGALEPIPVGTSQDIRVGQAVYAIGNPFGLDQTLTTGVVSALDREINSQANVPIRGVIQSDAAINPGNSGGPLLDSRGMLIGVNTAIYSPSGASAGIGFSIPVDVVRYVVPDLIRYGEVRRASLGVDFYRYWRGTGLAIEEVVPQGPAGSRGVRGLSQDARGNWVLGDVLVGINGKAIKTSTDYFLEMENFEPGERVTLNLVRDERRIEVEVELGSSVE</sequence>
<dbReference type="Gene3D" id="2.40.10.10">
    <property type="entry name" value="Trypsin-like serine proteases"/>
    <property type="match status" value="2"/>
</dbReference>
<feature type="domain" description="PDZ" evidence="6">
    <location>
        <begin position="279"/>
        <end position="371"/>
    </location>
</feature>
<feature type="chain" id="PRO_5023034787" evidence="5">
    <location>
        <begin position="21"/>
        <end position="385"/>
    </location>
</feature>
<dbReference type="Proteomes" id="UP000321907">
    <property type="component" value="Unassembled WGS sequence"/>
</dbReference>
<evidence type="ECO:0000256" key="1">
    <source>
        <dbReference type="ARBA" id="ARBA00010541"/>
    </source>
</evidence>
<dbReference type="PANTHER" id="PTHR43343:SF3">
    <property type="entry name" value="PROTEASE DO-LIKE 8, CHLOROPLASTIC"/>
    <property type="match status" value="1"/>
</dbReference>
<dbReference type="EMBL" id="VOXD01000009">
    <property type="protein sequence ID" value="TXF90166.1"/>
    <property type="molecule type" value="Genomic_DNA"/>
</dbReference>
<comment type="caution">
    <text evidence="7">The sequence shown here is derived from an EMBL/GenBank/DDBJ whole genome shotgun (WGS) entry which is preliminary data.</text>
</comment>
<dbReference type="InterPro" id="IPR043504">
    <property type="entry name" value="Peptidase_S1_PA_chymotrypsin"/>
</dbReference>
<dbReference type="OrthoDB" id="9758917at2"/>
<dbReference type="InterPro" id="IPR051201">
    <property type="entry name" value="Chloro_Bact_Ser_Proteases"/>
</dbReference>
<dbReference type="PROSITE" id="PS50106">
    <property type="entry name" value="PDZ"/>
    <property type="match status" value="1"/>
</dbReference>
<keyword evidence="5" id="KW-0732">Signal</keyword>
<dbReference type="Gene3D" id="2.30.42.10">
    <property type="match status" value="1"/>
</dbReference>
<proteinExistence type="inferred from homology"/>
<dbReference type="InterPro" id="IPR036034">
    <property type="entry name" value="PDZ_sf"/>
</dbReference>
<name>A0A5C7FJZ6_9BACT</name>
<evidence type="ECO:0000256" key="4">
    <source>
        <dbReference type="ARBA" id="ARBA00022825"/>
    </source>
</evidence>
<dbReference type="PANTHER" id="PTHR43343">
    <property type="entry name" value="PEPTIDASE S12"/>
    <property type="match status" value="1"/>
</dbReference>
<dbReference type="SUPFAM" id="SSF50156">
    <property type="entry name" value="PDZ domain-like"/>
    <property type="match status" value="1"/>
</dbReference>
<dbReference type="SUPFAM" id="SSF50494">
    <property type="entry name" value="Trypsin-like serine proteases"/>
    <property type="match status" value="1"/>
</dbReference>
<evidence type="ECO:0000256" key="3">
    <source>
        <dbReference type="ARBA" id="ARBA00022801"/>
    </source>
</evidence>